<sequence length="648" mass="70937">MQRKALKQVRNTTSNTRIKLTSQLNKVTQWTNEKVFSGEKTEFSEEFTEFEGEINKLRIGIERLHATSTPFYDQLTKVALSADPHPPGQLSKEKMLAGEALGTVMIDYGNDVGGAFGEGLTAYGRARGKLATVQQEFGDRIKEGYVTSNETALAAVDEYKIFRKKMDSRRLTLDAALMRQKTSKRQSEALDQEVELAQQRFEEAEEETKLRMEAIKEHEEAQFAALTDLLEAERDYFTRCKEILDDLRDEFPTTIHSSFVASDSRPRAKSNASARSANASATSRTPTRPKTPSRPSLPSRPSFNRQTSAHVSDDDEDSGEKKPTNGEKKGNRARSDSAASAGKGKGRSIMPSFGSFAAKSKSFGKKYDNISDEEKRHISLAEGAEDTLYDPYTPPERPAAGRTRSHSAAGASGPGLQPPRRRALTSPSTPDRPLYKVLFDFDGLEADELPLKAGQIVELVGAPSTSAWALGEVDGQQGLFPRNYVEEYVEEGEFRPPPVLITPRRTSSPRITSPLTAGFRSTPHARAPLPRSSSRNDELLDTESESELYHNNSDDTSLAAAAQPPPVVPSANRSRSGSLAKGPAPPPPPSRRNTATSAARIASPPPVAYNRSRSSTISRTPQRSASEDESPFSAAPAQSPFAHSDDEH</sequence>
<evidence type="ECO:0000313" key="10">
    <source>
        <dbReference type="Proteomes" id="UP001565368"/>
    </source>
</evidence>
<dbReference type="GeneID" id="95981643"/>
<evidence type="ECO:0000259" key="8">
    <source>
        <dbReference type="PROSITE" id="PS51021"/>
    </source>
</evidence>
<protein>
    <recommendedName>
        <fullName evidence="11">SH3 domain-containing protein</fullName>
    </recommendedName>
</protein>
<comment type="subcellular location">
    <subcellularLocation>
        <location evidence="1">Membrane</location>
        <topology evidence="1">Peripheral membrane protein</topology>
    </subcellularLocation>
</comment>
<organism evidence="9 10">
    <name type="scientific">Vanrija albida</name>
    <dbReference type="NCBI Taxonomy" id="181172"/>
    <lineage>
        <taxon>Eukaryota</taxon>
        <taxon>Fungi</taxon>
        <taxon>Dikarya</taxon>
        <taxon>Basidiomycota</taxon>
        <taxon>Agaricomycotina</taxon>
        <taxon>Tremellomycetes</taxon>
        <taxon>Trichosporonales</taxon>
        <taxon>Trichosporonaceae</taxon>
        <taxon>Vanrija</taxon>
    </lineage>
</organism>
<feature type="compositionally biased region" description="Basic and acidic residues" evidence="6">
    <location>
        <begin position="319"/>
        <end position="335"/>
    </location>
</feature>
<dbReference type="RefSeq" id="XP_069212795.1">
    <property type="nucleotide sequence ID" value="XM_069349251.1"/>
</dbReference>
<dbReference type="Gene3D" id="2.30.30.40">
    <property type="entry name" value="SH3 Domains"/>
    <property type="match status" value="1"/>
</dbReference>
<evidence type="ECO:0000313" key="9">
    <source>
        <dbReference type="EMBL" id="KAL1412851.1"/>
    </source>
</evidence>
<comment type="caution">
    <text evidence="9">The sequence shown here is derived from an EMBL/GenBank/DDBJ whole genome shotgun (WGS) entry which is preliminary data.</text>
</comment>
<accession>A0ABR3QDQ9</accession>
<feature type="domain" description="SH3" evidence="7">
    <location>
        <begin position="430"/>
        <end position="490"/>
    </location>
</feature>
<dbReference type="PANTHER" id="PTHR14167:SF81">
    <property type="entry name" value="ENDOPHILIN-A"/>
    <property type="match status" value="1"/>
</dbReference>
<dbReference type="SUPFAM" id="SSF50044">
    <property type="entry name" value="SH3-domain"/>
    <property type="match status" value="1"/>
</dbReference>
<feature type="region of interest" description="Disordered" evidence="6">
    <location>
        <begin position="262"/>
        <end position="355"/>
    </location>
</feature>
<dbReference type="SUPFAM" id="SSF103657">
    <property type="entry name" value="BAR/IMD domain-like"/>
    <property type="match status" value="1"/>
</dbReference>
<dbReference type="InterPro" id="IPR050384">
    <property type="entry name" value="Endophilin_SH3RF"/>
</dbReference>
<feature type="compositionally biased region" description="Polar residues" evidence="6">
    <location>
        <begin position="611"/>
        <end position="624"/>
    </location>
</feature>
<evidence type="ECO:0000256" key="3">
    <source>
        <dbReference type="ARBA" id="ARBA00023054"/>
    </source>
</evidence>
<dbReference type="PROSITE" id="PS50002">
    <property type="entry name" value="SH3"/>
    <property type="match status" value="1"/>
</dbReference>
<dbReference type="Pfam" id="PF03114">
    <property type="entry name" value="BAR"/>
    <property type="match status" value="1"/>
</dbReference>
<dbReference type="Pfam" id="PF14604">
    <property type="entry name" value="SH3_9"/>
    <property type="match status" value="1"/>
</dbReference>
<dbReference type="InterPro" id="IPR004148">
    <property type="entry name" value="BAR_dom"/>
</dbReference>
<feature type="region of interest" description="Disordered" evidence="6">
    <location>
        <begin position="492"/>
        <end position="648"/>
    </location>
</feature>
<keyword evidence="4" id="KW-0472">Membrane</keyword>
<feature type="compositionally biased region" description="Low complexity" evidence="6">
    <location>
        <begin position="631"/>
        <end position="642"/>
    </location>
</feature>
<evidence type="ECO:0000256" key="1">
    <source>
        <dbReference type="ARBA" id="ARBA00004170"/>
    </source>
</evidence>
<dbReference type="PANTHER" id="PTHR14167">
    <property type="entry name" value="SH3 DOMAIN-CONTAINING"/>
    <property type="match status" value="1"/>
</dbReference>
<reference evidence="9 10" key="1">
    <citation type="submission" date="2023-08" db="EMBL/GenBank/DDBJ databases">
        <title>Annotated Genome Sequence of Vanrija albida AlHP1.</title>
        <authorList>
            <person name="Herzog R."/>
        </authorList>
    </citation>
    <scope>NUCLEOTIDE SEQUENCE [LARGE SCALE GENOMIC DNA]</scope>
    <source>
        <strain evidence="9 10">AlHP1</strain>
    </source>
</reference>
<keyword evidence="3" id="KW-0175">Coiled coil</keyword>
<name>A0ABR3QDQ9_9TREE</name>
<evidence type="ECO:0000256" key="2">
    <source>
        <dbReference type="ARBA" id="ARBA00022443"/>
    </source>
</evidence>
<gene>
    <name evidence="9" type="ORF">Q8F55_000600</name>
</gene>
<feature type="compositionally biased region" description="Polar residues" evidence="6">
    <location>
        <begin position="504"/>
        <end position="515"/>
    </location>
</feature>
<dbReference type="InterPro" id="IPR027267">
    <property type="entry name" value="AH/BAR_dom_sf"/>
</dbReference>
<feature type="compositionally biased region" description="Low complexity" evidence="6">
    <location>
        <begin position="269"/>
        <end position="302"/>
    </location>
</feature>
<evidence type="ECO:0000256" key="6">
    <source>
        <dbReference type="SAM" id="MobiDB-lite"/>
    </source>
</evidence>
<evidence type="ECO:0000256" key="4">
    <source>
        <dbReference type="ARBA" id="ARBA00023136"/>
    </source>
</evidence>
<keyword evidence="2 5" id="KW-0728">SH3 domain</keyword>
<feature type="domain" description="BAR" evidence="8">
    <location>
        <begin position="32"/>
        <end position="260"/>
    </location>
</feature>
<proteinExistence type="predicted"/>
<dbReference type="InterPro" id="IPR001452">
    <property type="entry name" value="SH3_domain"/>
</dbReference>
<dbReference type="Proteomes" id="UP001565368">
    <property type="component" value="Unassembled WGS sequence"/>
</dbReference>
<dbReference type="EMBL" id="JBBXJM010000001">
    <property type="protein sequence ID" value="KAL1412851.1"/>
    <property type="molecule type" value="Genomic_DNA"/>
</dbReference>
<evidence type="ECO:0000256" key="5">
    <source>
        <dbReference type="PROSITE-ProRule" id="PRU00192"/>
    </source>
</evidence>
<dbReference type="CDD" id="cd00174">
    <property type="entry name" value="SH3"/>
    <property type="match status" value="1"/>
</dbReference>
<dbReference type="SMART" id="SM00721">
    <property type="entry name" value="BAR"/>
    <property type="match status" value="1"/>
</dbReference>
<dbReference type="SMART" id="SM00326">
    <property type="entry name" value="SH3"/>
    <property type="match status" value="1"/>
</dbReference>
<evidence type="ECO:0008006" key="11">
    <source>
        <dbReference type="Google" id="ProtNLM"/>
    </source>
</evidence>
<keyword evidence="10" id="KW-1185">Reference proteome</keyword>
<dbReference type="Gene3D" id="1.20.1270.60">
    <property type="entry name" value="Arfaptin homology (AH) domain/BAR domain"/>
    <property type="match status" value="1"/>
</dbReference>
<evidence type="ECO:0000259" key="7">
    <source>
        <dbReference type="PROSITE" id="PS50002"/>
    </source>
</evidence>
<dbReference type="PROSITE" id="PS51021">
    <property type="entry name" value="BAR"/>
    <property type="match status" value="1"/>
</dbReference>
<dbReference type="InterPro" id="IPR036028">
    <property type="entry name" value="SH3-like_dom_sf"/>
</dbReference>
<feature type="region of interest" description="Disordered" evidence="6">
    <location>
        <begin position="377"/>
        <end position="433"/>
    </location>
</feature>